<feature type="repeat" description="PPR" evidence="3">
    <location>
        <begin position="334"/>
        <end position="368"/>
    </location>
</feature>
<feature type="repeat" description="PPR" evidence="3">
    <location>
        <begin position="297"/>
        <end position="331"/>
    </location>
</feature>
<dbReference type="NCBIfam" id="TIGR00756">
    <property type="entry name" value="PPR"/>
    <property type="match status" value="3"/>
</dbReference>
<evidence type="ECO:0000313" key="4">
    <source>
        <dbReference type="EMBL" id="KAK9155541.1"/>
    </source>
</evidence>
<dbReference type="InterPro" id="IPR011990">
    <property type="entry name" value="TPR-like_helical_dom_sf"/>
</dbReference>
<comment type="caution">
    <text evidence="4">The sequence shown here is derived from an EMBL/GenBank/DDBJ whole genome shotgun (WGS) entry which is preliminary data.</text>
</comment>
<evidence type="ECO:0000256" key="2">
    <source>
        <dbReference type="ARBA" id="ARBA00022737"/>
    </source>
</evidence>
<feature type="repeat" description="PPR" evidence="3">
    <location>
        <begin position="441"/>
        <end position="475"/>
    </location>
</feature>
<evidence type="ECO:0000256" key="3">
    <source>
        <dbReference type="PROSITE-ProRule" id="PRU00708"/>
    </source>
</evidence>
<protein>
    <recommendedName>
        <fullName evidence="6">Pentatricopeptide repeat-containing protein</fullName>
    </recommendedName>
</protein>
<dbReference type="Gene3D" id="1.25.40.10">
    <property type="entry name" value="Tetratricopeptide repeat domain"/>
    <property type="match status" value="3"/>
</dbReference>
<dbReference type="PROSITE" id="PS51375">
    <property type="entry name" value="PPR"/>
    <property type="match status" value="4"/>
</dbReference>
<keyword evidence="5" id="KW-1185">Reference proteome</keyword>
<accession>A0AAP0KMY4</accession>
<reference evidence="4 5" key="1">
    <citation type="submission" date="2024-01" db="EMBL/GenBank/DDBJ databases">
        <title>Genome assemblies of Stephania.</title>
        <authorList>
            <person name="Yang L."/>
        </authorList>
    </citation>
    <scope>NUCLEOTIDE SEQUENCE [LARGE SCALE GENOMIC DNA]</scope>
    <source>
        <strain evidence="4">QJT</strain>
        <tissue evidence="4">Leaf</tissue>
    </source>
</reference>
<dbReference type="InterPro" id="IPR002885">
    <property type="entry name" value="PPR_rpt"/>
</dbReference>
<gene>
    <name evidence="4" type="ORF">Sjap_003021</name>
</gene>
<evidence type="ECO:0000313" key="5">
    <source>
        <dbReference type="Proteomes" id="UP001417504"/>
    </source>
</evidence>
<dbReference type="AlphaFoldDB" id="A0AAP0KMY4"/>
<evidence type="ECO:0008006" key="6">
    <source>
        <dbReference type="Google" id="ProtNLM"/>
    </source>
</evidence>
<feature type="repeat" description="PPR" evidence="3">
    <location>
        <begin position="406"/>
        <end position="440"/>
    </location>
</feature>
<organism evidence="4 5">
    <name type="scientific">Stephania japonica</name>
    <dbReference type="NCBI Taxonomy" id="461633"/>
    <lineage>
        <taxon>Eukaryota</taxon>
        <taxon>Viridiplantae</taxon>
        <taxon>Streptophyta</taxon>
        <taxon>Embryophyta</taxon>
        <taxon>Tracheophyta</taxon>
        <taxon>Spermatophyta</taxon>
        <taxon>Magnoliopsida</taxon>
        <taxon>Ranunculales</taxon>
        <taxon>Menispermaceae</taxon>
        <taxon>Menispermoideae</taxon>
        <taxon>Cissampelideae</taxon>
        <taxon>Stephania</taxon>
    </lineage>
</organism>
<dbReference type="PANTHER" id="PTHR47941">
    <property type="entry name" value="PENTATRICOPEPTIDE REPEAT-CONTAINING PROTEIN 3, MITOCHONDRIAL"/>
    <property type="match status" value="1"/>
</dbReference>
<proteinExistence type="inferred from homology"/>
<name>A0AAP0KMY4_9MAGN</name>
<dbReference type="SUPFAM" id="SSF48452">
    <property type="entry name" value="TPR-like"/>
    <property type="match status" value="1"/>
</dbReference>
<comment type="similarity">
    <text evidence="1">Belongs to the PPR family. P subfamily.</text>
</comment>
<evidence type="ECO:0000256" key="1">
    <source>
        <dbReference type="ARBA" id="ARBA00007626"/>
    </source>
</evidence>
<keyword evidence="2" id="KW-0677">Repeat</keyword>
<dbReference type="Pfam" id="PF13041">
    <property type="entry name" value="PPR_2"/>
    <property type="match status" value="2"/>
</dbReference>
<dbReference type="Pfam" id="PF01535">
    <property type="entry name" value="PPR"/>
    <property type="match status" value="2"/>
</dbReference>
<dbReference type="EMBL" id="JBBNAE010000001">
    <property type="protein sequence ID" value="KAK9155541.1"/>
    <property type="molecule type" value="Genomic_DNA"/>
</dbReference>
<dbReference type="Proteomes" id="UP001417504">
    <property type="component" value="Unassembled WGS sequence"/>
</dbReference>
<sequence>MRERERERRRGRRRRARWSDGKLEEWRLGRHVDEDVEGQKGHLTHLFEYIRNKTLVSLFTFFLNELTTAPPPLSTRPHRNRHARRSVFSLSRARTRTVVHCHALPSPPRLPGRLAEVGDSPTASPRKVPMKSSSILVLRGFFSHFNKSVGCVTTTAHYHSHNRSPLSLSSCDFNRSVATTTTTNDDGHTHRSSLLEDLFNRLNSSTSSAPVSIRAIDTADSDYMDLGSHTVLTIEKLVHLGHYHLAEMHYDEGSVLEHNIFMPSLLESMIICYCKLGKFDKANKSMNKLLGYESYPCSTTYDILLLGLCRKKDMTEALCLFTRMVSIGDGIFPSIECYESLIRGLCHNRKLDDALQVFDVMIQSRTQPTSLIYETLVIHLCKRGQVARAESLCKQMEGDFGALSSNKVVYNYLILQYCKEQKMENAISVIMGMVDKGIELDSYTYNTLIHGFHVVGYVDAVLSSYEIMVVKGLCFASQPNERNALQAQVGGAASCNSATMELYHEGAEVREKSISDFFPGWVVSYVLIVAHVIRVNKVAML</sequence>